<evidence type="ECO:0000259" key="1">
    <source>
        <dbReference type="PROSITE" id="PS50883"/>
    </source>
</evidence>
<dbReference type="Pfam" id="PF01590">
    <property type="entry name" value="GAF"/>
    <property type="match status" value="1"/>
</dbReference>
<dbReference type="GO" id="GO:0071111">
    <property type="term" value="F:cyclic-guanylate-specific phosphodiesterase activity"/>
    <property type="evidence" value="ECO:0007669"/>
    <property type="project" value="InterPro"/>
</dbReference>
<accession>A0A1A7BV06</accession>
<dbReference type="Gene3D" id="3.20.20.450">
    <property type="entry name" value="EAL domain"/>
    <property type="match status" value="1"/>
</dbReference>
<gene>
    <name evidence="2" type="ORF">ASR47_100171</name>
</gene>
<dbReference type="SUPFAM" id="SSF55781">
    <property type="entry name" value="GAF domain-like"/>
    <property type="match status" value="1"/>
</dbReference>
<comment type="caution">
    <text evidence="2">The sequence shown here is derived from an EMBL/GenBank/DDBJ whole genome shotgun (WGS) entry which is preliminary data.</text>
</comment>
<dbReference type="SUPFAM" id="SSF141868">
    <property type="entry name" value="EAL domain-like"/>
    <property type="match status" value="1"/>
</dbReference>
<dbReference type="Gene3D" id="3.30.70.270">
    <property type="match status" value="1"/>
</dbReference>
<dbReference type="OrthoDB" id="9813903at2"/>
<protein>
    <submittedName>
        <fullName evidence="2">EAL domain, c-di-GMP-specific phosphodiesterase class I (Or its enzymatically inactive variant)</fullName>
    </submittedName>
</protein>
<dbReference type="PANTHER" id="PTHR33121">
    <property type="entry name" value="CYCLIC DI-GMP PHOSPHODIESTERASE PDEF"/>
    <property type="match status" value="1"/>
</dbReference>
<organism evidence="2 3">
    <name type="scientific">Janthinobacterium psychrotolerans</name>
    <dbReference type="NCBI Taxonomy" id="1747903"/>
    <lineage>
        <taxon>Bacteria</taxon>
        <taxon>Pseudomonadati</taxon>
        <taxon>Pseudomonadota</taxon>
        <taxon>Betaproteobacteria</taxon>
        <taxon>Burkholderiales</taxon>
        <taxon>Oxalobacteraceae</taxon>
        <taxon>Janthinobacterium</taxon>
    </lineage>
</organism>
<dbReference type="STRING" id="1747903.ASR47_100171"/>
<keyword evidence="3" id="KW-1185">Reference proteome</keyword>
<dbReference type="InterPro" id="IPR050706">
    <property type="entry name" value="Cyclic-di-GMP_PDE-like"/>
</dbReference>
<dbReference type="InterPro" id="IPR035919">
    <property type="entry name" value="EAL_sf"/>
</dbReference>
<feature type="domain" description="EAL" evidence="1">
    <location>
        <begin position="331"/>
        <end position="585"/>
    </location>
</feature>
<name>A0A1A7BV06_9BURK</name>
<dbReference type="EMBL" id="LOCQ01000062">
    <property type="protein sequence ID" value="OBV36599.1"/>
    <property type="molecule type" value="Genomic_DNA"/>
</dbReference>
<dbReference type="InterPro" id="IPR043128">
    <property type="entry name" value="Rev_trsase/Diguanyl_cyclase"/>
</dbReference>
<dbReference type="AlphaFoldDB" id="A0A1A7BV06"/>
<dbReference type="PANTHER" id="PTHR33121:SF19">
    <property type="entry name" value="CYCLIC DI-GMP PHOSPHODIESTERASE PA2567"/>
    <property type="match status" value="1"/>
</dbReference>
<dbReference type="SMART" id="SM00052">
    <property type="entry name" value="EAL"/>
    <property type="match status" value="1"/>
</dbReference>
<sequence length="609" mass="65930">MTISCHINEARRLQALRKLNLLDTPPSEAFDRITRMAARFFNLPIAAVSLTDSDRQWFKSRVGVEHTTIPRMKAPCGEVADSRDALVIPDLLADAHYCDSPLAAGGIRYYAGAPLVTQDGHCLGALCVLGETPRATTAEELGSLQDLAGMVMAQIEMLHAMGRVDPVSGLPNRTQFIEDFDDMQKDRPSGEWRLAILINLATPEQLAHAARAMDSVYLDELVNDAAAWIGDEIGARKVYHVATTQFALLAEPGVTLDACLQVIEAKIAGAIAAIKTSFVATPAVGVAPFEVGKADCLSVLRRAQSAVHDAIDASVHVAVYSAHEDRLYRRRFTLLGDFALALASGDQLRLVYQPRIDITSGLCVGAEALLRWNHPSLGAIGPAEFIPFIERSRLAQATTAWVLETALDQQLAWRAAGVALQLSLNVSAANLLESDLAGRVSEALDRRGLPRDCLELEITESAIMEQPAKAHATLEAIAASGVHLAVDDFGTGYSSLSYLQRMPADVVKIDQSFIRELESDPRQQGLVKAMISLSQDLGHRVVAEGVENEAVLTFLREAGCDEAQGYWFARPLETEVFTAWYVGRIVAQAQQLALNMAAMPVAPVTPALP</sequence>
<dbReference type="PATRIC" id="fig|1747903.4.peg.76"/>
<dbReference type="PROSITE" id="PS50883">
    <property type="entry name" value="EAL"/>
    <property type="match status" value="1"/>
</dbReference>
<dbReference type="InterPro" id="IPR003018">
    <property type="entry name" value="GAF"/>
</dbReference>
<dbReference type="Proteomes" id="UP000092713">
    <property type="component" value="Unassembled WGS sequence"/>
</dbReference>
<reference evidence="2 3" key="1">
    <citation type="submission" date="2016-04" db="EMBL/GenBank/DDBJ databases">
        <title>Draft genome sequence of Janthinobacterium psychrotolerans sp. nov., isolated from freshwater sediments in Denmark.</title>
        <authorList>
            <person name="Gong X."/>
            <person name="Skrivergaard S."/>
            <person name="Korsgaard B.S."/>
            <person name="Schreiber L."/>
            <person name="Marshall I.P."/>
            <person name="Finster K."/>
            <person name="Schramm A."/>
        </authorList>
    </citation>
    <scope>NUCLEOTIDE SEQUENCE [LARGE SCALE GENOMIC DNA]</scope>
    <source>
        <strain evidence="2 3">S3-2</strain>
    </source>
</reference>
<dbReference type="Gene3D" id="3.30.450.40">
    <property type="match status" value="1"/>
</dbReference>
<evidence type="ECO:0000313" key="2">
    <source>
        <dbReference type="EMBL" id="OBV36599.1"/>
    </source>
</evidence>
<dbReference type="InterPro" id="IPR001633">
    <property type="entry name" value="EAL_dom"/>
</dbReference>
<dbReference type="Pfam" id="PF00563">
    <property type="entry name" value="EAL"/>
    <property type="match status" value="1"/>
</dbReference>
<proteinExistence type="predicted"/>
<dbReference type="SMART" id="SM00065">
    <property type="entry name" value="GAF"/>
    <property type="match status" value="1"/>
</dbReference>
<dbReference type="CDD" id="cd01948">
    <property type="entry name" value="EAL"/>
    <property type="match status" value="1"/>
</dbReference>
<dbReference type="InterPro" id="IPR029016">
    <property type="entry name" value="GAF-like_dom_sf"/>
</dbReference>
<evidence type="ECO:0000313" key="3">
    <source>
        <dbReference type="Proteomes" id="UP000092713"/>
    </source>
</evidence>
<dbReference type="RefSeq" id="WP_082989156.1">
    <property type="nucleotide sequence ID" value="NZ_LOCQ01000062.1"/>
</dbReference>